<dbReference type="GeneID" id="9050857"/>
<proteinExistence type="predicted"/>
<feature type="non-terminal residue" evidence="2">
    <location>
        <position position="60"/>
    </location>
</feature>
<feature type="non-terminal residue" evidence="2">
    <location>
        <position position="1"/>
    </location>
</feature>
<evidence type="ECO:0000313" key="3">
    <source>
        <dbReference type="Proteomes" id="UP000007800"/>
    </source>
</evidence>
<feature type="compositionally biased region" description="Basic and acidic residues" evidence="1">
    <location>
        <begin position="50"/>
        <end position="60"/>
    </location>
</feature>
<feature type="region of interest" description="Disordered" evidence="1">
    <location>
        <begin position="30"/>
        <end position="60"/>
    </location>
</feature>
<gene>
    <name evidence="2" type="ORF">Pmar_PMAR027931</name>
</gene>
<evidence type="ECO:0000256" key="1">
    <source>
        <dbReference type="SAM" id="MobiDB-lite"/>
    </source>
</evidence>
<dbReference type="RefSeq" id="XP_002773475.1">
    <property type="nucleotide sequence ID" value="XM_002773429.1"/>
</dbReference>
<sequence>PFRPASGDALDSILEGTRKRASSFGNDMLARSPLKHTVKHQELLQPSESGGDRRSSILRR</sequence>
<name>C5LDF9_PERM5</name>
<organism evidence="3">
    <name type="scientific">Perkinsus marinus (strain ATCC 50983 / TXsc)</name>
    <dbReference type="NCBI Taxonomy" id="423536"/>
    <lineage>
        <taxon>Eukaryota</taxon>
        <taxon>Sar</taxon>
        <taxon>Alveolata</taxon>
        <taxon>Perkinsozoa</taxon>
        <taxon>Perkinsea</taxon>
        <taxon>Perkinsida</taxon>
        <taxon>Perkinsidae</taxon>
        <taxon>Perkinsus</taxon>
    </lineage>
</organism>
<accession>C5LDF9</accession>
<dbReference type="AlphaFoldDB" id="C5LDF9"/>
<evidence type="ECO:0000313" key="2">
    <source>
        <dbReference type="EMBL" id="EER05291.1"/>
    </source>
</evidence>
<keyword evidence="3" id="KW-1185">Reference proteome</keyword>
<reference evidence="2 3" key="1">
    <citation type="submission" date="2008-07" db="EMBL/GenBank/DDBJ databases">
        <authorList>
            <person name="El-Sayed N."/>
            <person name="Caler E."/>
            <person name="Inman J."/>
            <person name="Amedeo P."/>
            <person name="Hass B."/>
            <person name="Wortman J."/>
        </authorList>
    </citation>
    <scope>NUCLEOTIDE SEQUENCE [LARGE SCALE GENOMIC DNA]</scope>
    <source>
        <strain evidence="3">ATCC 50983 / TXsc</strain>
    </source>
</reference>
<protein>
    <submittedName>
        <fullName evidence="2">Uncharacterized protein</fullName>
    </submittedName>
</protein>
<dbReference type="InParanoid" id="C5LDF9"/>
<dbReference type="Proteomes" id="UP000007800">
    <property type="component" value="Unassembled WGS sequence"/>
</dbReference>
<dbReference type="EMBL" id="GG680969">
    <property type="protein sequence ID" value="EER05291.1"/>
    <property type="molecule type" value="Genomic_DNA"/>
</dbReference>